<organism evidence="1 2">
    <name type="scientific">Neobacillus cucumis</name>
    <dbReference type="NCBI Taxonomy" id="1740721"/>
    <lineage>
        <taxon>Bacteria</taxon>
        <taxon>Bacillati</taxon>
        <taxon>Bacillota</taxon>
        <taxon>Bacilli</taxon>
        <taxon>Bacillales</taxon>
        <taxon>Bacillaceae</taxon>
        <taxon>Neobacillus</taxon>
    </lineage>
</organism>
<comment type="caution">
    <text evidence="1">The sequence shown here is derived from an EMBL/GenBank/DDBJ whole genome shotgun (WGS) entry which is preliminary data.</text>
</comment>
<proteinExistence type="predicted"/>
<accession>A0A2N5HB57</accession>
<evidence type="ECO:0008006" key="3">
    <source>
        <dbReference type="Google" id="ProtNLM"/>
    </source>
</evidence>
<dbReference type="OrthoDB" id="2721802at2"/>
<dbReference type="RefSeq" id="WP_142384114.1">
    <property type="nucleotide sequence ID" value="NZ_PGVE01000065.1"/>
</dbReference>
<dbReference type="AlphaFoldDB" id="A0A2N5HB57"/>
<dbReference type="NCBIfam" id="NF033491">
    <property type="entry name" value="BA3454_fam"/>
    <property type="match status" value="1"/>
</dbReference>
<dbReference type="Proteomes" id="UP000234950">
    <property type="component" value="Unassembled WGS sequence"/>
</dbReference>
<evidence type="ECO:0000313" key="1">
    <source>
        <dbReference type="EMBL" id="PLS02757.1"/>
    </source>
</evidence>
<protein>
    <recommendedName>
        <fullName evidence="3">BA3454 family stress response protein</fullName>
    </recommendedName>
</protein>
<evidence type="ECO:0000313" key="2">
    <source>
        <dbReference type="Proteomes" id="UP000234950"/>
    </source>
</evidence>
<gene>
    <name evidence="1" type="ORF">CVD27_18195</name>
</gene>
<dbReference type="EMBL" id="PGVE01000065">
    <property type="protein sequence ID" value="PLS02757.1"/>
    <property type="molecule type" value="Genomic_DNA"/>
</dbReference>
<sequence>MVQVEVTVTFEGKSYLTNVIANRETTDDEILRLAMEQVQKQWKK</sequence>
<name>A0A2N5HB57_9BACI</name>
<dbReference type="InterPro" id="IPR049728">
    <property type="entry name" value="BA3454-like"/>
</dbReference>
<keyword evidence="2" id="KW-1185">Reference proteome</keyword>
<reference evidence="1 2" key="1">
    <citation type="submission" date="2017-11" db="EMBL/GenBank/DDBJ databases">
        <title>Comparitive Functional Genomics of Dry Heat Resistant strains isolated from the Viking Spacecraft.</title>
        <authorList>
            <person name="Seuylemezian A."/>
            <person name="Cooper K."/>
            <person name="Vaishampayan P."/>
        </authorList>
    </citation>
    <scope>NUCLEOTIDE SEQUENCE [LARGE SCALE GENOMIC DNA]</scope>
    <source>
        <strain evidence="1 2">V32-6</strain>
    </source>
</reference>